<dbReference type="EMBL" id="JACSQV010000008">
    <property type="protein sequence ID" value="MBD7918681.1"/>
    <property type="molecule type" value="Genomic_DNA"/>
</dbReference>
<reference evidence="6 7" key="1">
    <citation type="submission" date="2020-08" db="EMBL/GenBank/DDBJ databases">
        <title>A Genomic Blueprint of the Chicken Gut Microbiome.</title>
        <authorList>
            <person name="Gilroy R."/>
            <person name="Ravi A."/>
            <person name="Getino M."/>
            <person name="Pursley I."/>
            <person name="Horton D.L."/>
            <person name="Alikhan N.-F."/>
            <person name="Baker D."/>
            <person name="Gharbi K."/>
            <person name="Hall N."/>
            <person name="Watson M."/>
            <person name="Adriaenssens E.M."/>
            <person name="Foster-Nyarko E."/>
            <person name="Jarju S."/>
            <person name="Secka A."/>
            <person name="Antonio M."/>
            <person name="Oren A."/>
            <person name="Chaudhuri R."/>
            <person name="La Ragione R.M."/>
            <person name="Hildebrand F."/>
            <person name="Pallen M.J."/>
        </authorList>
    </citation>
    <scope>NUCLEOTIDE SEQUENCE [LARGE SCALE GENOMIC DNA]</scope>
    <source>
        <strain evidence="6 7">Sa3CUA2</strain>
    </source>
</reference>
<comment type="caution">
    <text evidence="6">The sequence shown here is derived from an EMBL/GenBank/DDBJ whole genome shotgun (WGS) entry which is preliminary data.</text>
</comment>
<dbReference type="InterPro" id="IPR028082">
    <property type="entry name" value="Peripla_BP_I"/>
</dbReference>
<comment type="subcellular location">
    <subcellularLocation>
        <location evidence="1">Cell envelope</location>
    </subcellularLocation>
</comment>
<dbReference type="Proteomes" id="UP000604241">
    <property type="component" value="Unassembled WGS sequence"/>
</dbReference>
<proteinExistence type="inferred from homology"/>
<comment type="similarity">
    <text evidence="2">Belongs to the bacterial solute-binding protein 2 family.</text>
</comment>
<protein>
    <submittedName>
        <fullName evidence="6">Substrate-binding domain-containing protein</fullName>
    </submittedName>
</protein>
<organism evidence="6 7">
    <name type="scientific">Cellulomonas avistercoris</name>
    <dbReference type="NCBI Taxonomy" id="2762242"/>
    <lineage>
        <taxon>Bacteria</taxon>
        <taxon>Bacillati</taxon>
        <taxon>Actinomycetota</taxon>
        <taxon>Actinomycetes</taxon>
        <taxon>Micrococcales</taxon>
        <taxon>Cellulomonadaceae</taxon>
        <taxon>Cellulomonas</taxon>
    </lineage>
</organism>
<dbReference type="PANTHER" id="PTHR46847">
    <property type="entry name" value="D-ALLOSE-BINDING PERIPLASMIC PROTEIN-RELATED"/>
    <property type="match status" value="1"/>
</dbReference>
<evidence type="ECO:0000259" key="5">
    <source>
        <dbReference type="Pfam" id="PF13407"/>
    </source>
</evidence>
<feature type="domain" description="Periplasmic binding protein" evidence="5">
    <location>
        <begin position="55"/>
        <end position="309"/>
    </location>
</feature>
<sequence length="350" mass="36122">MRLHRTGHAARRRAGLAAAGLSLALTLAACSTSPEPSPAGDGDGSTAGSDETFTIGIVEQQLANPFFAKLQEAAVAQAKKQGLEIMTAESKVAGDTESQVKAIENMIARGVKGIVLDPASATALVDVVEQATAAGILVVTVNTSLDPLDTAAASFETDNFEGGRLMGQWAKASLGDAEARVAMLDYDLADKTAAARHDGFLDGFGITDDSPEIAGTALTESNFETGQTAMENLLSAHRDINVLYTINEPAAQGAFAAISGAGVEDQVLVTSIDGSCAGVRSVKDGTIGATVMQFPTRMGEMAVDAIVEFVASGTRPEGLINSGTVLITDEPVDGIDSETSEWGLKNCWGE</sequence>
<keyword evidence="3 4" id="KW-0732">Signal</keyword>
<dbReference type="Pfam" id="PF13407">
    <property type="entry name" value="Peripla_BP_4"/>
    <property type="match status" value="1"/>
</dbReference>
<feature type="signal peptide" evidence="4">
    <location>
        <begin position="1"/>
        <end position="28"/>
    </location>
</feature>
<name>A0ABR8QE25_9CELL</name>
<dbReference type="SUPFAM" id="SSF53822">
    <property type="entry name" value="Periplasmic binding protein-like I"/>
    <property type="match status" value="1"/>
</dbReference>
<evidence type="ECO:0000256" key="4">
    <source>
        <dbReference type="SAM" id="SignalP"/>
    </source>
</evidence>
<dbReference type="InterPro" id="IPR025997">
    <property type="entry name" value="SBP_2_dom"/>
</dbReference>
<gene>
    <name evidence="6" type="ORF">H9657_10390</name>
</gene>
<feature type="chain" id="PRO_5047288393" evidence="4">
    <location>
        <begin position="29"/>
        <end position="350"/>
    </location>
</feature>
<evidence type="ECO:0000256" key="2">
    <source>
        <dbReference type="ARBA" id="ARBA00007639"/>
    </source>
</evidence>
<evidence type="ECO:0000256" key="3">
    <source>
        <dbReference type="ARBA" id="ARBA00022729"/>
    </source>
</evidence>
<dbReference type="PANTHER" id="PTHR46847:SF1">
    <property type="entry name" value="D-ALLOSE-BINDING PERIPLASMIC PROTEIN-RELATED"/>
    <property type="match status" value="1"/>
</dbReference>
<dbReference type="Gene3D" id="3.40.50.2300">
    <property type="match status" value="2"/>
</dbReference>
<dbReference type="RefSeq" id="WP_191783089.1">
    <property type="nucleotide sequence ID" value="NZ_JACSQV010000008.1"/>
</dbReference>
<evidence type="ECO:0000313" key="7">
    <source>
        <dbReference type="Proteomes" id="UP000604241"/>
    </source>
</evidence>
<evidence type="ECO:0000256" key="1">
    <source>
        <dbReference type="ARBA" id="ARBA00004196"/>
    </source>
</evidence>
<keyword evidence="7" id="KW-1185">Reference proteome</keyword>
<accession>A0ABR8QE25</accession>
<dbReference type="PROSITE" id="PS51257">
    <property type="entry name" value="PROKAR_LIPOPROTEIN"/>
    <property type="match status" value="1"/>
</dbReference>
<evidence type="ECO:0000313" key="6">
    <source>
        <dbReference type="EMBL" id="MBD7918681.1"/>
    </source>
</evidence>